<protein>
    <recommendedName>
        <fullName evidence="5">Heat-inducible transcription repressor HrcA</fullName>
    </recommendedName>
</protein>
<dbReference type="InterPro" id="IPR036388">
    <property type="entry name" value="WH-like_DNA-bd_sf"/>
</dbReference>
<comment type="function">
    <text evidence="5">Negative regulator of class I heat shock genes (grpE-dnaK-dnaJ and groELS operons). Prevents heat-shock induction of these operons.</text>
</comment>
<dbReference type="InterPro" id="IPR002571">
    <property type="entry name" value="HrcA"/>
</dbReference>
<dbReference type="Gene3D" id="3.30.450.40">
    <property type="match status" value="1"/>
</dbReference>
<evidence type="ECO:0000256" key="5">
    <source>
        <dbReference type="HAMAP-Rule" id="MF_00081"/>
    </source>
</evidence>
<dbReference type="PANTHER" id="PTHR34824:SF1">
    <property type="entry name" value="HEAT-INDUCIBLE TRANSCRIPTION REPRESSOR HRCA"/>
    <property type="match status" value="1"/>
</dbReference>
<dbReference type="Proteomes" id="UP000298347">
    <property type="component" value="Unassembled WGS sequence"/>
</dbReference>
<keyword evidence="1 5" id="KW-0678">Repressor</keyword>
<reference evidence="7 8" key="1">
    <citation type="journal article" date="2015" name="Int. J. Syst. Evol. Microbiol.">
        <title>Sporolactobacillus shoreae sp. nov. and Sporolactobacillus spathodeae sp. nov., two spore-forming lactic acid bacteria isolated from tree barks in Thailand.</title>
        <authorList>
            <person name="Thamacharoensuk T."/>
            <person name="Kitahara M."/>
            <person name="Ohkuma M."/>
            <person name="Thongchul N."/>
            <person name="Tanasupawat S."/>
        </authorList>
    </citation>
    <scope>NUCLEOTIDE SEQUENCE [LARGE SCALE GENOMIC DNA]</scope>
    <source>
        <strain evidence="7 8">BK92</strain>
    </source>
</reference>
<evidence type="ECO:0000256" key="2">
    <source>
        <dbReference type="ARBA" id="ARBA00023015"/>
    </source>
</evidence>
<dbReference type="EMBL" id="SRJD01000003">
    <property type="protein sequence ID" value="TGA99570.1"/>
    <property type="molecule type" value="Genomic_DNA"/>
</dbReference>
<name>A0A4Z0GRU1_9BACL</name>
<comment type="caution">
    <text evidence="7">The sequence shown here is derived from an EMBL/GenBank/DDBJ whole genome shotgun (WGS) entry which is preliminary data.</text>
</comment>
<dbReference type="InterPro" id="IPR036390">
    <property type="entry name" value="WH_DNA-bd_sf"/>
</dbReference>
<dbReference type="Gene3D" id="3.30.390.60">
    <property type="entry name" value="Heat-inducible transcription repressor hrca homolog, domain 3"/>
    <property type="match status" value="1"/>
</dbReference>
<dbReference type="InterPro" id="IPR021153">
    <property type="entry name" value="HrcA_C"/>
</dbReference>
<evidence type="ECO:0000256" key="4">
    <source>
        <dbReference type="ARBA" id="ARBA00023163"/>
    </source>
</evidence>
<keyword evidence="4 5" id="KW-0804">Transcription</keyword>
<dbReference type="GO" id="GO:0003677">
    <property type="term" value="F:DNA binding"/>
    <property type="evidence" value="ECO:0007669"/>
    <property type="project" value="InterPro"/>
</dbReference>
<proteinExistence type="inferred from homology"/>
<dbReference type="Gene3D" id="1.10.10.10">
    <property type="entry name" value="Winged helix-like DNA-binding domain superfamily/Winged helix DNA-binding domain"/>
    <property type="match status" value="1"/>
</dbReference>
<dbReference type="SUPFAM" id="SSF55781">
    <property type="entry name" value="GAF domain-like"/>
    <property type="match status" value="1"/>
</dbReference>
<evidence type="ECO:0000256" key="1">
    <source>
        <dbReference type="ARBA" id="ARBA00022491"/>
    </source>
</evidence>
<dbReference type="InterPro" id="IPR029016">
    <property type="entry name" value="GAF-like_dom_sf"/>
</dbReference>
<comment type="similarity">
    <text evidence="5">Belongs to the HrcA family.</text>
</comment>
<organism evidence="7 8">
    <name type="scientific">Sporolactobacillus shoreae</name>
    <dbReference type="NCBI Taxonomy" id="1465501"/>
    <lineage>
        <taxon>Bacteria</taxon>
        <taxon>Bacillati</taxon>
        <taxon>Bacillota</taxon>
        <taxon>Bacilli</taxon>
        <taxon>Bacillales</taxon>
        <taxon>Sporolactobacillaceae</taxon>
        <taxon>Sporolactobacillus</taxon>
    </lineage>
</organism>
<keyword evidence="3 5" id="KW-0346">Stress response</keyword>
<sequence length="344" mass="39360">MLTERQLFLLQLLVNDYIVSAEPVGSRSISKRDDVHYSPATIRNELADLEEMGYLEKTHLSSGRVPSEKGYRFYVDHLLSPAMLSDLEMKNIRDAYRRKFSETEELIHVTAELLSEFTNYTAIMLGPELLEMKLKHIQFVRLSGNKGVMIIVTDSGHVENRVVTFPSEIKAEDIEKIVNILNEKLNMVPLYQLQKRLNEEFRDVLRRNVSNYEHAMTLLRDSLEINDPEQIFYSGKSKILSQPEFQDIDKVISLLNVFEGKDLIRELMNMPPGGMHIRIGKENKLNGIEDCSLITTTYSVGSELLGTVAVIGPKRMAYPRVITLIDVLSNLLTKSLSDRKENNK</sequence>
<feature type="domain" description="Heat-inducible transcription repressor HrcA C-terminal" evidence="6">
    <location>
        <begin position="104"/>
        <end position="322"/>
    </location>
</feature>
<dbReference type="RefSeq" id="WP_135347593.1">
    <property type="nucleotide sequence ID" value="NZ_SRJD01000003.1"/>
</dbReference>
<evidence type="ECO:0000313" key="8">
    <source>
        <dbReference type="Proteomes" id="UP000298347"/>
    </source>
</evidence>
<dbReference type="HAMAP" id="MF_00081">
    <property type="entry name" value="HrcA"/>
    <property type="match status" value="1"/>
</dbReference>
<dbReference type="NCBIfam" id="TIGR00331">
    <property type="entry name" value="hrcA"/>
    <property type="match status" value="1"/>
</dbReference>
<dbReference type="GO" id="GO:0045892">
    <property type="term" value="P:negative regulation of DNA-templated transcription"/>
    <property type="evidence" value="ECO:0007669"/>
    <property type="project" value="UniProtKB-UniRule"/>
</dbReference>
<dbReference type="AlphaFoldDB" id="A0A4Z0GRU1"/>
<dbReference type="OrthoDB" id="9783139at2"/>
<evidence type="ECO:0000313" key="7">
    <source>
        <dbReference type="EMBL" id="TGA99570.1"/>
    </source>
</evidence>
<gene>
    <name evidence="5 7" type="primary">hrcA</name>
    <name evidence="7" type="ORF">E4665_04395</name>
</gene>
<dbReference type="PANTHER" id="PTHR34824">
    <property type="entry name" value="HEAT-INDUCIBLE TRANSCRIPTION REPRESSOR HRCA"/>
    <property type="match status" value="1"/>
</dbReference>
<dbReference type="PIRSF" id="PIRSF005485">
    <property type="entry name" value="HrcA"/>
    <property type="match status" value="1"/>
</dbReference>
<keyword evidence="8" id="KW-1185">Reference proteome</keyword>
<accession>A0A4Z0GRU1</accession>
<keyword evidence="2 5" id="KW-0805">Transcription regulation</keyword>
<dbReference type="SUPFAM" id="SSF46785">
    <property type="entry name" value="Winged helix' DNA-binding domain"/>
    <property type="match status" value="1"/>
</dbReference>
<dbReference type="Pfam" id="PF01628">
    <property type="entry name" value="HrcA"/>
    <property type="match status" value="1"/>
</dbReference>
<evidence type="ECO:0000259" key="6">
    <source>
        <dbReference type="Pfam" id="PF01628"/>
    </source>
</evidence>
<evidence type="ECO:0000256" key="3">
    <source>
        <dbReference type="ARBA" id="ARBA00023016"/>
    </source>
</evidence>
<dbReference type="InterPro" id="IPR023120">
    <property type="entry name" value="WHTH_transcript_rep_HrcA_IDD"/>
</dbReference>